<organism evidence="1 2">
    <name type="scientific">Aegilops tauschii subsp. strangulata</name>
    <name type="common">Goatgrass</name>
    <dbReference type="NCBI Taxonomy" id="200361"/>
    <lineage>
        <taxon>Eukaryota</taxon>
        <taxon>Viridiplantae</taxon>
        <taxon>Streptophyta</taxon>
        <taxon>Embryophyta</taxon>
        <taxon>Tracheophyta</taxon>
        <taxon>Spermatophyta</taxon>
        <taxon>Magnoliopsida</taxon>
        <taxon>Liliopsida</taxon>
        <taxon>Poales</taxon>
        <taxon>Poaceae</taxon>
        <taxon>BOP clade</taxon>
        <taxon>Pooideae</taxon>
        <taxon>Triticodae</taxon>
        <taxon>Triticeae</taxon>
        <taxon>Triticinae</taxon>
        <taxon>Aegilops</taxon>
    </lineage>
</organism>
<dbReference type="Proteomes" id="UP000015105">
    <property type="component" value="Unassembled WGS sequence"/>
</dbReference>
<reference evidence="2" key="1">
    <citation type="journal article" date="2014" name="Science">
        <title>Ancient hybridizations among the ancestral genomes of bread wheat.</title>
        <authorList>
            <consortium name="International Wheat Genome Sequencing Consortium,"/>
            <person name="Marcussen T."/>
            <person name="Sandve S.R."/>
            <person name="Heier L."/>
            <person name="Spannagl M."/>
            <person name="Pfeifer M."/>
            <person name="Jakobsen K.S."/>
            <person name="Wulff B.B."/>
            <person name="Steuernagel B."/>
            <person name="Mayer K.F."/>
            <person name="Olsen O.A."/>
        </authorList>
    </citation>
    <scope>NUCLEOTIDE SEQUENCE [LARGE SCALE GENOMIC DNA]</scope>
    <source>
        <strain evidence="2">cv. AL8/78</strain>
    </source>
</reference>
<accession>A0A452XFJ8</accession>
<evidence type="ECO:0000313" key="1">
    <source>
        <dbReference type="EnsemblPlants" id="AET0Gv20125200.10"/>
    </source>
</evidence>
<evidence type="ECO:0000313" key="2">
    <source>
        <dbReference type="Proteomes" id="UP000015105"/>
    </source>
</evidence>
<reference evidence="1" key="3">
    <citation type="submission" date="2019-03" db="UniProtKB">
        <authorList>
            <consortium name="EnsemblPlants"/>
        </authorList>
    </citation>
    <scope>IDENTIFICATION</scope>
</reference>
<dbReference type="AlphaFoldDB" id="A0A452XFJ8"/>
<keyword evidence="2" id="KW-1185">Reference proteome</keyword>
<dbReference type="EnsemblPlants" id="AET0Gv20125200.10">
    <property type="protein sequence ID" value="AET0Gv20125200.10"/>
    <property type="gene ID" value="AET0Gv20125200"/>
</dbReference>
<protein>
    <submittedName>
        <fullName evidence="1">Uncharacterized protein</fullName>
    </submittedName>
</protein>
<reference evidence="2" key="2">
    <citation type="journal article" date="2017" name="Nat. Plants">
        <title>The Aegilops tauschii genome reveals multiple impacts of transposons.</title>
        <authorList>
            <person name="Zhao G."/>
            <person name="Zou C."/>
            <person name="Li K."/>
            <person name="Wang K."/>
            <person name="Li T."/>
            <person name="Gao L."/>
            <person name="Zhang X."/>
            <person name="Wang H."/>
            <person name="Yang Z."/>
            <person name="Liu X."/>
            <person name="Jiang W."/>
            <person name="Mao L."/>
            <person name="Kong X."/>
            <person name="Jiao Y."/>
            <person name="Jia J."/>
        </authorList>
    </citation>
    <scope>NUCLEOTIDE SEQUENCE [LARGE SCALE GENOMIC DNA]</scope>
    <source>
        <strain evidence="2">cv. AL8/78</strain>
    </source>
</reference>
<sequence length="37" mass="4520">IIDRLREHLTHKRYLFNSSCHRCTFMGWLVSEVETIK</sequence>
<dbReference type="Gramene" id="AET0Gv20125200.10">
    <property type="protein sequence ID" value="AET0Gv20125200.10"/>
    <property type="gene ID" value="AET0Gv20125200"/>
</dbReference>
<name>A0A452XFJ8_AEGTS</name>
<proteinExistence type="predicted"/>